<dbReference type="Gene3D" id="1.10.10.10">
    <property type="entry name" value="Winged helix-like DNA-binding domain superfamily/Winged helix DNA-binding domain"/>
    <property type="match status" value="1"/>
</dbReference>
<dbReference type="EMBL" id="FODY01000022">
    <property type="protein sequence ID" value="SEP37878.1"/>
    <property type="molecule type" value="Genomic_DNA"/>
</dbReference>
<dbReference type="PANTHER" id="PTHR33221">
    <property type="entry name" value="WINGED HELIX-TURN-HELIX TRANSCRIPTIONAL REGULATOR, RRF2 FAMILY"/>
    <property type="match status" value="1"/>
</dbReference>
<dbReference type="InterPro" id="IPR000944">
    <property type="entry name" value="Tscrpt_reg_Rrf2"/>
</dbReference>
<dbReference type="Proteomes" id="UP000198847">
    <property type="component" value="Unassembled WGS sequence"/>
</dbReference>
<dbReference type="PROSITE" id="PS01332">
    <property type="entry name" value="HTH_RRF2_1"/>
    <property type="match status" value="1"/>
</dbReference>
<gene>
    <name evidence="1" type="ORF">SAMN04490178_12273</name>
</gene>
<dbReference type="InterPro" id="IPR030489">
    <property type="entry name" value="TR_Rrf2-type_CS"/>
</dbReference>
<protein>
    <submittedName>
        <fullName evidence="1">Rrf2 family protein</fullName>
    </submittedName>
</protein>
<dbReference type="Pfam" id="PF02082">
    <property type="entry name" value="Rrf2"/>
    <property type="match status" value="1"/>
</dbReference>
<dbReference type="AlphaFoldDB" id="A0A1H8XF43"/>
<accession>A0A1H8XF43</accession>
<dbReference type="SUPFAM" id="SSF46785">
    <property type="entry name" value="Winged helix' DNA-binding domain"/>
    <property type="match status" value="1"/>
</dbReference>
<keyword evidence="2" id="KW-1185">Reference proteome</keyword>
<evidence type="ECO:0000313" key="1">
    <source>
        <dbReference type="EMBL" id="SEP37878.1"/>
    </source>
</evidence>
<dbReference type="STRING" id="112903.SAMN04490178_12273"/>
<dbReference type="GO" id="GO:0005829">
    <property type="term" value="C:cytosol"/>
    <property type="evidence" value="ECO:0007669"/>
    <property type="project" value="TreeGrafter"/>
</dbReference>
<dbReference type="PANTHER" id="PTHR33221:SF9">
    <property type="entry name" value="RRF2 FAMILY PROTEIN"/>
    <property type="match status" value="1"/>
</dbReference>
<proteinExistence type="predicted"/>
<reference evidence="1 2" key="1">
    <citation type="submission" date="2016-10" db="EMBL/GenBank/DDBJ databases">
        <authorList>
            <person name="de Groot N.N."/>
        </authorList>
    </citation>
    <scope>NUCLEOTIDE SEQUENCE [LARGE SCALE GENOMIC DNA]</scope>
    <source>
        <strain evidence="1 2">DSM 13305</strain>
    </source>
</reference>
<dbReference type="RefSeq" id="WP_218140702.1">
    <property type="nucleotide sequence ID" value="NZ_FODY01000022.1"/>
</dbReference>
<dbReference type="InterPro" id="IPR036388">
    <property type="entry name" value="WH-like_DNA-bd_sf"/>
</dbReference>
<dbReference type="PROSITE" id="PS51197">
    <property type="entry name" value="HTH_RRF2_2"/>
    <property type="match status" value="1"/>
</dbReference>
<name>A0A1H8XF43_9FIRM</name>
<organism evidence="1 2">
    <name type="scientific">Propionispora vibrioides</name>
    <dbReference type="NCBI Taxonomy" id="112903"/>
    <lineage>
        <taxon>Bacteria</taxon>
        <taxon>Bacillati</taxon>
        <taxon>Bacillota</taxon>
        <taxon>Negativicutes</taxon>
        <taxon>Selenomonadales</taxon>
        <taxon>Sporomusaceae</taxon>
        <taxon>Propionispora</taxon>
    </lineage>
</organism>
<dbReference type="GO" id="GO:0003700">
    <property type="term" value="F:DNA-binding transcription factor activity"/>
    <property type="evidence" value="ECO:0007669"/>
    <property type="project" value="TreeGrafter"/>
</dbReference>
<sequence>MKSKQYKKVNSLQFSVGVEYALHCLLYMVDFPAGKSVGIKDLAAYQGISETYLSKVYTKLTKAGIVKSIPGVKGGYELTRTPEAITFWDVVEAIEGASYFFRCVEIRQKEILLDKENLPDSHKKCPCLIKVVMLEAEEQMRQYLRAKTLAWLHAEVQSKVPAGQRAATLDWFLRGRAR</sequence>
<evidence type="ECO:0000313" key="2">
    <source>
        <dbReference type="Proteomes" id="UP000198847"/>
    </source>
</evidence>
<dbReference type="NCBIfam" id="TIGR00738">
    <property type="entry name" value="rrf2_super"/>
    <property type="match status" value="1"/>
</dbReference>
<dbReference type="InterPro" id="IPR036390">
    <property type="entry name" value="WH_DNA-bd_sf"/>
</dbReference>